<evidence type="ECO:0000259" key="2">
    <source>
        <dbReference type="Pfam" id="PF12695"/>
    </source>
</evidence>
<accession>A0A1Y1XH49</accession>
<dbReference type="Pfam" id="PF12695">
    <property type="entry name" value="Abhydrolase_5"/>
    <property type="match status" value="1"/>
</dbReference>
<evidence type="ECO:0000256" key="1">
    <source>
        <dbReference type="SAM" id="SignalP"/>
    </source>
</evidence>
<dbReference type="SUPFAM" id="SSF53474">
    <property type="entry name" value="alpha/beta-Hydrolases"/>
    <property type="match status" value="1"/>
</dbReference>
<keyword evidence="4" id="KW-1185">Reference proteome</keyword>
<dbReference type="InterPro" id="IPR029059">
    <property type="entry name" value="AB_hydrolase_5"/>
</dbReference>
<evidence type="ECO:0000313" key="3">
    <source>
        <dbReference type="EMBL" id="ORX84704.1"/>
    </source>
</evidence>
<dbReference type="GO" id="GO:0016787">
    <property type="term" value="F:hydrolase activity"/>
    <property type="evidence" value="ECO:0007669"/>
    <property type="project" value="InterPro"/>
</dbReference>
<feature type="chain" id="PRO_5013367779" description="Alpha/beta hydrolase fold-5 domain-containing protein" evidence="1">
    <location>
        <begin position="20"/>
        <end position="292"/>
    </location>
</feature>
<comment type="caution">
    <text evidence="3">The sequence shown here is derived from an EMBL/GenBank/DDBJ whole genome shotgun (WGS) entry which is preliminary data.</text>
</comment>
<protein>
    <recommendedName>
        <fullName evidence="2">Alpha/beta hydrolase fold-5 domain-containing protein</fullName>
    </recommendedName>
</protein>
<evidence type="ECO:0000313" key="4">
    <source>
        <dbReference type="Proteomes" id="UP000193944"/>
    </source>
</evidence>
<feature type="domain" description="Alpha/beta hydrolase fold-5" evidence="2">
    <location>
        <begin position="116"/>
        <end position="276"/>
    </location>
</feature>
<dbReference type="EMBL" id="MCFG01000047">
    <property type="protein sequence ID" value="ORX84704.1"/>
    <property type="molecule type" value="Genomic_DNA"/>
</dbReference>
<reference evidence="3 4" key="2">
    <citation type="submission" date="2016-08" db="EMBL/GenBank/DDBJ databases">
        <title>Pervasive Adenine N6-methylation of Active Genes in Fungi.</title>
        <authorList>
            <consortium name="DOE Joint Genome Institute"/>
            <person name="Mondo S.J."/>
            <person name="Dannebaum R.O."/>
            <person name="Kuo R.C."/>
            <person name="Labutti K."/>
            <person name="Haridas S."/>
            <person name="Kuo A."/>
            <person name="Salamov A."/>
            <person name="Ahrendt S.R."/>
            <person name="Lipzen A."/>
            <person name="Sullivan W."/>
            <person name="Andreopoulos W.B."/>
            <person name="Clum A."/>
            <person name="Lindquist E."/>
            <person name="Daum C."/>
            <person name="Ramamoorthy G.K."/>
            <person name="Gryganskyi A."/>
            <person name="Culley D."/>
            <person name="Magnuson J.K."/>
            <person name="James T.Y."/>
            <person name="O'Malley M.A."/>
            <person name="Stajich J.E."/>
            <person name="Spatafora J.W."/>
            <person name="Visel A."/>
            <person name="Grigoriev I.V."/>
        </authorList>
    </citation>
    <scope>NUCLEOTIDE SEQUENCE [LARGE SCALE GENOMIC DNA]</scope>
    <source>
        <strain evidence="3 4">S4</strain>
    </source>
</reference>
<dbReference type="AlphaFoldDB" id="A0A1Y1XH49"/>
<dbReference type="Proteomes" id="UP000193944">
    <property type="component" value="Unassembled WGS sequence"/>
</dbReference>
<dbReference type="OrthoDB" id="2148812at2759"/>
<sequence>MKFSKFLLTTALTISLVNAKAVNGNIELEKRSTVNGESDVLNFIYQLGNSASNIFNNFSDIINNVSTDILNWFYSTANYYQATDNALTYMTSSENVTVSEESNYYFFDGPGTSKALVFYQGAKVDERAYAGIMHSLAENGLDCFLVKMPLRLAVFGKNKAKKIIQNHNGYDDWYMAGHSLGGSFAAMYAKDHTDVIDEIILLGSYTAVSLPSNLKLLSIVADNDGVLNWDNYHNSFSKVAGNYTEVNIEGGNHSQFGDYGFQQGDNPATISMEEQHQIIINSILNEVGLNNN</sequence>
<feature type="signal peptide" evidence="1">
    <location>
        <begin position="1"/>
        <end position="19"/>
    </location>
</feature>
<keyword evidence="1" id="KW-0732">Signal</keyword>
<dbReference type="InterPro" id="IPR029058">
    <property type="entry name" value="AB_hydrolase_fold"/>
</dbReference>
<reference evidence="3 4" key="1">
    <citation type="submission" date="2016-08" db="EMBL/GenBank/DDBJ databases">
        <title>A Parts List for Fungal Cellulosomes Revealed by Comparative Genomics.</title>
        <authorList>
            <consortium name="DOE Joint Genome Institute"/>
            <person name="Haitjema C.H."/>
            <person name="Gilmore S.P."/>
            <person name="Henske J.K."/>
            <person name="Solomon K.V."/>
            <person name="De Groot R."/>
            <person name="Kuo A."/>
            <person name="Mondo S.J."/>
            <person name="Salamov A.A."/>
            <person name="Labutti K."/>
            <person name="Zhao Z."/>
            <person name="Chiniquy J."/>
            <person name="Barry K."/>
            <person name="Brewer H.M."/>
            <person name="Purvine S.O."/>
            <person name="Wright A.T."/>
            <person name="Boxma B."/>
            <person name="Van Alen T."/>
            <person name="Hackstein J.H."/>
            <person name="Baker S.E."/>
            <person name="Grigoriev I.V."/>
            <person name="O'Malley M.A."/>
        </authorList>
    </citation>
    <scope>NUCLEOTIDE SEQUENCE [LARGE SCALE GENOMIC DNA]</scope>
    <source>
        <strain evidence="3 4">S4</strain>
    </source>
</reference>
<proteinExistence type="predicted"/>
<name>A0A1Y1XH49_9FUNG</name>
<dbReference type="Gene3D" id="3.40.50.1820">
    <property type="entry name" value="alpha/beta hydrolase"/>
    <property type="match status" value="1"/>
</dbReference>
<gene>
    <name evidence="3" type="ORF">BCR32DRAFT_266147</name>
</gene>
<organism evidence="3 4">
    <name type="scientific">Anaeromyces robustus</name>
    <dbReference type="NCBI Taxonomy" id="1754192"/>
    <lineage>
        <taxon>Eukaryota</taxon>
        <taxon>Fungi</taxon>
        <taxon>Fungi incertae sedis</taxon>
        <taxon>Chytridiomycota</taxon>
        <taxon>Chytridiomycota incertae sedis</taxon>
        <taxon>Neocallimastigomycetes</taxon>
        <taxon>Neocallimastigales</taxon>
        <taxon>Neocallimastigaceae</taxon>
        <taxon>Anaeromyces</taxon>
    </lineage>
</organism>